<dbReference type="AlphaFoldDB" id="A0A7Z0RP07"/>
<dbReference type="Proteomes" id="UP000532162">
    <property type="component" value="Unassembled WGS sequence"/>
</dbReference>
<evidence type="ECO:0000313" key="2">
    <source>
        <dbReference type="Proteomes" id="UP000532162"/>
    </source>
</evidence>
<organism evidence="1 2">
    <name type="scientific">Rhizobium changzhiense</name>
    <dbReference type="NCBI Taxonomy" id="2692317"/>
    <lineage>
        <taxon>Bacteria</taxon>
        <taxon>Pseudomonadati</taxon>
        <taxon>Pseudomonadota</taxon>
        <taxon>Alphaproteobacteria</taxon>
        <taxon>Hyphomicrobiales</taxon>
        <taxon>Rhizobiaceae</taxon>
        <taxon>Rhizobium/Agrobacterium group</taxon>
        <taxon>Rhizobium</taxon>
    </lineage>
</organism>
<dbReference type="RefSeq" id="WP_171602257.1">
    <property type="nucleotide sequence ID" value="NZ_JABFCQ010000002.1"/>
</dbReference>
<evidence type="ECO:0000313" key="1">
    <source>
        <dbReference type="EMBL" id="NZD62996.1"/>
    </source>
</evidence>
<comment type="caution">
    <text evidence="1">The sequence shown here is derived from an EMBL/GenBank/DDBJ whole genome shotgun (WGS) entry which is preliminary data.</text>
</comment>
<sequence>MLPDPLAGRKIELQRIDSREAVEEFQAAFPDLRLILQIAQFMPHAARLDHEGLHAHSHSGRRGAATKWLT</sequence>
<name>A0A7Z0RP07_9HYPH</name>
<dbReference type="EMBL" id="JACCPJ010000002">
    <property type="protein sequence ID" value="NZD62996.1"/>
    <property type="molecule type" value="Genomic_DNA"/>
</dbReference>
<protein>
    <submittedName>
        <fullName evidence="1">Uncharacterized protein</fullName>
    </submittedName>
</protein>
<accession>A0A7Z0RP07</accession>
<gene>
    <name evidence="1" type="ORF">HX900_17980</name>
</gene>
<proteinExistence type="predicted"/>
<reference evidence="1 2" key="1">
    <citation type="submission" date="2020-07" db="EMBL/GenBank/DDBJ databases">
        <authorList>
            <person name="Sun Q."/>
        </authorList>
    </citation>
    <scope>NUCLEOTIDE SEQUENCE [LARGE SCALE GENOMIC DNA]</scope>
    <source>
        <strain evidence="1 2">WYCCWR 11290</strain>
    </source>
</reference>